<feature type="transmembrane region" description="Helical" evidence="2">
    <location>
        <begin position="6"/>
        <end position="25"/>
    </location>
</feature>
<proteinExistence type="predicted"/>
<dbReference type="RefSeq" id="WP_380162563.1">
    <property type="nucleotide sequence ID" value="NZ_JBHTNU010000001.1"/>
</dbReference>
<evidence type="ECO:0000313" key="4">
    <source>
        <dbReference type="Proteomes" id="UP001597282"/>
    </source>
</evidence>
<accession>A0ABW4C5Y8</accession>
<organism evidence="3 4">
    <name type="scientific">Kroppenstedtia sanguinis</name>
    <dbReference type="NCBI Taxonomy" id="1380684"/>
    <lineage>
        <taxon>Bacteria</taxon>
        <taxon>Bacillati</taxon>
        <taxon>Bacillota</taxon>
        <taxon>Bacilli</taxon>
        <taxon>Bacillales</taxon>
        <taxon>Thermoactinomycetaceae</taxon>
        <taxon>Kroppenstedtia</taxon>
    </lineage>
</organism>
<name>A0ABW4C5Y8_9BACL</name>
<keyword evidence="2" id="KW-0812">Transmembrane</keyword>
<evidence type="ECO:0000313" key="3">
    <source>
        <dbReference type="EMBL" id="MFD1425664.1"/>
    </source>
</evidence>
<sequence>MELLEILFSNGIVTVLLIYLVLAGLSRLFRRGGDKGEEARRSPESPTSPDEPRKRKQQMEKGPSIIEAKERLIPEEKSGTPTIRIESDPPIPVKKKTVPSHPLISDINQRSMKQAIIMKEVLDGPRFRRGGNRRGPLGR</sequence>
<keyword evidence="2" id="KW-0472">Membrane</keyword>
<evidence type="ECO:0000256" key="1">
    <source>
        <dbReference type="SAM" id="MobiDB-lite"/>
    </source>
</evidence>
<keyword evidence="2" id="KW-1133">Transmembrane helix</keyword>
<protein>
    <submittedName>
        <fullName evidence="3">Uncharacterized protein</fullName>
    </submittedName>
</protein>
<dbReference type="Proteomes" id="UP001597282">
    <property type="component" value="Unassembled WGS sequence"/>
</dbReference>
<dbReference type="EMBL" id="JBHTNU010000001">
    <property type="protein sequence ID" value="MFD1425664.1"/>
    <property type="molecule type" value="Genomic_DNA"/>
</dbReference>
<feature type="compositionally biased region" description="Basic and acidic residues" evidence="1">
    <location>
        <begin position="50"/>
        <end position="59"/>
    </location>
</feature>
<feature type="region of interest" description="Disordered" evidence="1">
    <location>
        <begin position="32"/>
        <end position="105"/>
    </location>
</feature>
<keyword evidence="4" id="KW-1185">Reference proteome</keyword>
<comment type="caution">
    <text evidence="3">The sequence shown here is derived from an EMBL/GenBank/DDBJ whole genome shotgun (WGS) entry which is preliminary data.</text>
</comment>
<feature type="compositionally biased region" description="Basic and acidic residues" evidence="1">
    <location>
        <begin position="32"/>
        <end position="43"/>
    </location>
</feature>
<evidence type="ECO:0000256" key="2">
    <source>
        <dbReference type="SAM" id="Phobius"/>
    </source>
</evidence>
<feature type="compositionally biased region" description="Basic and acidic residues" evidence="1">
    <location>
        <begin position="67"/>
        <end position="78"/>
    </location>
</feature>
<reference evidence="4" key="1">
    <citation type="journal article" date="2019" name="Int. J. Syst. Evol. Microbiol.">
        <title>The Global Catalogue of Microorganisms (GCM) 10K type strain sequencing project: providing services to taxonomists for standard genome sequencing and annotation.</title>
        <authorList>
            <consortium name="The Broad Institute Genomics Platform"/>
            <consortium name="The Broad Institute Genome Sequencing Center for Infectious Disease"/>
            <person name="Wu L."/>
            <person name="Ma J."/>
        </authorList>
    </citation>
    <scope>NUCLEOTIDE SEQUENCE [LARGE SCALE GENOMIC DNA]</scope>
    <source>
        <strain evidence="4">S1</strain>
    </source>
</reference>
<gene>
    <name evidence="3" type="ORF">ACFQ4Y_01775</name>
</gene>